<gene>
    <name evidence="2" type="ORF">A3F00_03265</name>
</gene>
<evidence type="ECO:0000313" key="3">
    <source>
        <dbReference type="Proteomes" id="UP000176527"/>
    </source>
</evidence>
<feature type="coiled-coil region" evidence="1">
    <location>
        <begin position="196"/>
        <end position="223"/>
    </location>
</feature>
<sequence>MQELLPEKLSDNDEIVLPSEAQKMALSIREQVELLDFLTNKGQFDSITEELFPNLPKTTLGTAKFFATCYLINSLLQAREITPFDELKTRLGTAISDLINVRDHNLFESLEAIQGEPDEDLIAYTNVFNQPVDQNQALELAIKLGLTDELDGRNFHALRVISDIELSRIRARAVRFKIDDLREQSESLKHTGFNSESDDLELKKFLEEEIRRLEEQRSILLREYLAGIETQT</sequence>
<name>A0A1F5KA59_9BACT</name>
<evidence type="ECO:0000256" key="1">
    <source>
        <dbReference type="SAM" id="Coils"/>
    </source>
</evidence>
<proteinExistence type="predicted"/>
<evidence type="ECO:0000313" key="2">
    <source>
        <dbReference type="EMBL" id="OGE37837.1"/>
    </source>
</evidence>
<comment type="caution">
    <text evidence="2">The sequence shown here is derived from an EMBL/GenBank/DDBJ whole genome shotgun (WGS) entry which is preliminary data.</text>
</comment>
<accession>A0A1F5KA59</accession>
<organism evidence="2 3">
    <name type="scientific">Candidatus Daviesbacteria bacterium RIFCSPHIGHO2_12_FULL_37_11</name>
    <dbReference type="NCBI Taxonomy" id="1797777"/>
    <lineage>
        <taxon>Bacteria</taxon>
        <taxon>Candidatus Daviesiibacteriota</taxon>
    </lineage>
</organism>
<dbReference type="AlphaFoldDB" id="A0A1F5KA59"/>
<reference evidence="2 3" key="1">
    <citation type="journal article" date="2016" name="Nat. Commun.">
        <title>Thousands of microbial genomes shed light on interconnected biogeochemical processes in an aquifer system.</title>
        <authorList>
            <person name="Anantharaman K."/>
            <person name="Brown C.T."/>
            <person name="Hug L.A."/>
            <person name="Sharon I."/>
            <person name="Castelle C.J."/>
            <person name="Probst A.J."/>
            <person name="Thomas B.C."/>
            <person name="Singh A."/>
            <person name="Wilkins M.J."/>
            <person name="Karaoz U."/>
            <person name="Brodie E.L."/>
            <person name="Williams K.H."/>
            <person name="Hubbard S.S."/>
            <person name="Banfield J.F."/>
        </authorList>
    </citation>
    <scope>NUCLEOTIDE SEQUENCE [LARGE SCALE GENOMIC DNA]</scope>
</reference>
<keyword evidence="1" id="KW-0175">Coiled coil</keyword>
<dbReference type="Proteomes" id="UP000176527">
    <property type="component" value="Unassembled WGS sequence"/>
</dbReference>
<dbReference type="EMBL" id="MFDE01000036">
    <property type="protein sequence ID" value="OGE37837.1"/>
    <property type="molecule type" value="Genomic_DNA"/>
</dbReference>
<protein>
    <submittedName>
        <fullName evidence="2">Uncharacterized protein</fullName>
    </submittedName>
</protein>